<name>A0A8S1IT41_9CHLO</name>
<proteinExistence type="predicted"/>
<feature type="chain" id="PRO_5035713275" description="DUF7906 domain-containing protein" evidence="2">
    <location>
        <begin position="22"/>
        <end position="678"/>
    </location>
</feature>
<keyword evidence="1" id="KW-0812">Transmembrane</keyword>
<feature type="domain" description="DUF7906" evidence="3">
    <location>
        <begin position="81"/>
        <end position="293"/>
    </location>
</feature>
<keyword evidence="1" id="KW-1133">Transmembrane helix</keyword>
<feature type="transmembrane region" description="Helical" evidence="1">
    <location>
        <begin position="648"/>
        <end position="667"/>
    </location>
</feature>
<evidence type="ECO:0000313" key="4">
    <source>
        <dbReference type="EMBL" id="CAD7698137.1"/>
    </source>
</evidence>
<dbReference type="OrthoDB" id="18100at2759"/>
<evidence type="ECO:0000256" key="2">
    <source>
        <dbReference type="SAM" id="SignalP"/>
    </source>
</evidence>
<comment type="caution">
    <text evidence="4">The sequence shown here is derived from an EMBL/GenBank/DDBJ whole genome shotgun (WGS) entry which is preliminary data.</text>
</comment>
<dbReference type="PANTHER" id="PTHR31515">
    <property type="entry name" value="TRANSMEMBRANE PROTEIN-RELATED"/>
    <property type="match status" value="1"/>
</dbReference>
<evidence type="ECO:0000313" key="5">
    <source>
        <dbReference type="Proteomes" id="UP000708148"/>
    </source>
</evidence>
<organism evidence="4 5">
    <name type="scientific">Ostreobium quekettii</name>
    <dbReference type="NCBI Taxonomy" id="121088"/>
    <lineage>
        <taxon>Eukaryota</taxon>
        <taxon>Viridiplantae</taxon>
        <taxon>Chlorophyta</taxon>
        <taxon>core chlorophytes</taxon>
        <taxon>Ulvophyceae</taxon>
        <taxon>TCBD clade</taxon>
        <taxon>Bryopsidales</taxon>
        <taxon>Ostreobineae</taxon>
        <taxon>Ostreobiaceae</taxon>
        <taxon>Ostreobium</taxon>
    </lineage>
</organism>
<reference evidence="4" key="1">
    <citation type="submission" date="2020-12" db="EMBL/GenBank/DDBJ databases">
        <authorList>
            <person name="Iha C."/>
        </authorList>
    </citation>
    <scope>NUCLEOTIDE SEQUENCE</scope>
</reference>
<keyword evidence="5" id="KW-1185">Reference proteome</keyword>
<evidence type="ECO:0000256" key="1">
    <source>
        <dbReference type="SAM" id="Phobius"/>
    </source>
</evidence>
<protein>
    <recommendedName>
        <fullName evidence="3">DUF7906 domain-containing protein</fullName>
    </recommendedName>
</protein>
<feature type="signal peptide" evidence="2">
    <location>
        <begin position="1"/>
        <end position="21"/>
    </location>
</feature>
<dbReference type="PANTHER" id="PTHR31515:SF4">
    <property type="entry name" value="TRANSMEMBRANE PROTEIN"/>
    <property type="match status" value="1"/>
</dbReference>
<evidence type="ECO:0000259" key="3">
    <source>
        <dbReference type="Pfam" id="PF25483"/>
    </source>
</evidence>
<keyword evidence="1" id="KW-0472">Membrane</keyword>
<accession>A0A8S1IT41</accession>
<dbReference type="EMBL" id="CAJHUC010000768">
    <property type="protein sequence ID" value="CAD7698137.1"/>
    <property type="molecule type" value="Genomic_DNA"/>
</dbReference>
<gene>
    <name evidence="4" type="ORF">OSTQU699_LOCUS3498</name>
</gene>
<keyword evidence="2" id="KW-0732">Signal</keyword>
<dbReference type="AlphaFoldDB" id="A0A8S1IT41"/>
<dbReference type="InterPro" id="IPR057228">
    <property type="entry name" value="DUF7906"/>
</dbReference>
<dbReference type="Pfam" id="PF25483">
    <property type="entry name" value="DUF7906"/>
    <property type="match status" value="1"/>
</dbReference>
<dbReference type="Proteomes" id="UP000708148">
    <property type="component" value="Unassembled WGS sequence"/>
</dbReference>
<sequence>METVRRCVLVVVTFTCAGCLGLPNTDLERQAMRNLVQITADPLGDTDSFLTLPENQRQALGKDDGRTFKEIISSLQKLEAQFVVDIKLVGFDGDGLHGAIVSPDDLLQHLVSLKMHTPAVALQQVTEEIWSHTELGVDQKLLFHVSKAPSQLNKQVEAAIAAEIHKRNSEDPSQKTLVPYDAVDTWIGESFNRSGLLEAVYILNPKSPGIPYAYTYSGSKTCPGTLWCGSERYLWIDLTAGPAMYGPSIQGHGQVLSHSIPRMEHYKGTWRNRAIVPELAALVQSACMHLLTPFALDAHLSDWKELVLQVIHIHDSVIPDHAASNMEQLSWVSDELQSLRFHGQHISMRHAFVGFGSCDACVAAYSRALQSRTFRPPGAESEIVSQSFLVSFILHRWLSENAFVNHIVDDSGARVDLAAGPQQRIIPIYLFELAIREPLLLDDGEMAVAFPDMVIAVHTQGGETPSGYSCGNKEIMINVANVGRPVLAAVLEAGWGVPKTSQSWTLESGMRVNHLWSVGHTPFGHLSDVQSLSFSQRDVARRNHILACLHEIVKVATKLLGNFADVSPTGHAYAVFPKQHLPMYFQRRNVLLHKLEKAVSHLSLLQFDTAMYFVRSSQHEVVALRELARMAAMEIDTRLVCAPKFRNLRYWLVFVAGAIVGAMVWVFRRAKAIKSKLV</sequence>